<reference evidence="1" key="1">
    <citation type="submission" date="2014-11" db="EMBL/GenBank/DDBJ databases">
        <authorList>
            <person name="Amaro Gonzalez C."/>
        </authorList>
    </citation>
    <scope>NUCLEOTIDE SEQUENCE</scope>
</reference>
<organism evidence="1">
    <name type="scientific">Anguilla anguilla</name>
    <name type="common">European freshwater eel</name>
    <name type="synonym">Muraena anguilla</name>
    <dbReference type="NCBI Taxonomy" id="7936"/>
    <lineage>
        <taxon>Eukaryota</taxon>
        <taxon>Metazoa</taxon>
        <taxon>Chordata</taxon>
        <taxon>Craniata</taxon>
        <taxon>Vertebrata</taxon>
        <taxon>Euteleostomi</taxon>
        <taxon>Actinopterygii</taxon>
        <taxon>Neopterygii</taxon>
        <taxon>Teleostei</taxon>
        <taxon>Anguilliformes</taxon>
        <taxon>Anguillidae</taxon>
        <taxon>Anguilla</taxon>
    </lineage>
</organism>
<protein>
    <submittedName>
        <fullName evidence="1">Uncharacterized protein</fullName>
    </submittedName>
</protein>
<evidence type="ECO:0000313" key="1">
    <source>
        <dbReference type="EMBL" id="JAH58710.1"/>
    </source>
</evidence>
<sequence>MLQNEILISSVLRRVVENERVSRCNSEPLSVGHSKQKPRIIMDFFKGRHKRTGNKGPATSPPVCFLMI</sequence>
<proteinExistence type="predicted"/>
<dbReference type="EMBL" id="GBXM01049867">
    <property type="protein sequence ID" value="JAH58710.1"/>
    <property type="molecule type" value="Transcribed_RNA"/>
</dbReference>
<name>A0A0E9U0I0_ANGAN</name>
<dbReference type="AlphaFoldDB" id="A0A0E9U0I0"/>
<accession>A0A0E9U0I0</accession>
<reference evidence="1" key="2">
    <citation type="journal article" date="2015" name="Fish Shellfish Immunol.">
        <title>Early steps in the European eel (Anguilla anguilla)-Vibrio vulnificus interaction in the gills: Role of the RtxA13 toxin.</title>
        <authorList>
            <person name="Callol A."/>
            <person name="Pajuelo D."/>
            <person name="Ebbesson L."/>
            <person name="Teles M."/>
            <person name="MacKenzie S."/>
            <person name="Amaro C."/>
        </authorList>
    </citation>
    <scope>NUCLEOTIDE SEQUENCE</scope>
</reference>